<proteinExistence type="predicted"/>
<comment type="caution">
    <text evidence="2">The sequence shown here is derived from an EMBL/GenBank/DDBJ whole genome shotgun (WGS) entry which is preliminary data.</text>
</comment>
<sequence length="307" mass="34200">MSDLQLGIPIEIEGKEVIVVRDFVGTKAITVSGENEVFTVLEPRGDDGRPPIYVNELELEHFRENFPGADVYGLWQILFANDQVPLGRQLSVFRTGAMTGQYIQMEAGSDYSNPGNILQSSEFLANFLTDLEYNLDDAAQIEVRTRELRLPATPAYTRAEMAERHRHAERNKWYIVGAICLAIAAVTAVYNYTLFSFYKMNMAEYGAKKVQVIELSARTEALLRERLEDIPDDSAVLTLIDKIAAYEPQISTPVDGSSTNGFTASHVFFTRDNYPLDLSTKIQGISSELTPSLAYKLTLSGGEGVTY</sequence>
<organism evidence="2 3">
    <name type="scientific">Stutzerimonas xanthomarina</name>
    <dbReference type="NCBI Taxonomy" id="271420"/>
    <lineage>
        <taxon>Bacteria</taxon>
        <taxon>Pseudomonadati</taxon>
        <taxon>Pseudomonadota</taxon>
        <taxon>Gammaproteobacteria</taxon>
        <taxon>Pseudomonadales</taxon>
        <taxon>Pseudomonadaceae</taxon>
        <taxon>Stutzerimonas</taxon>
    </lineage>
</organism>
<protein>
    <recommendedName>
        <fullName evidence="4">Transmembrane protein</fullName>
    </recommendedName>
</protein>
<name>A0A427DMF0_9GAMM</name>
<evidence type="ECO:0008006" key="4">
    <source>
        <dbReference type="Google" id="ProtNLM"/>
    </source>
</evidence>
<dbReference type="RefSeq" id="WP_125940405.1">
    <property type="nucleotide sequence ID" value="NZ_RHQL01000021.1"/>
</dbReference>
<evidence type="ECO:0000313" key="3">
    <source>
        <dbReference type="Proteomes" id="UP000276506"/>
    </source>
</evidence>
<dbReference type="EMBL" id="RHQL01000021">
    <property type="protein sequence ID" value="RRV04683.1"/>
    <property type="molecule type" value="Genomic_DNA"/>
</dbReference>
<gene>
    <name evidence="2" type="ORF">EGJ28_21950</name>
</gene>
<keyword evidence="1" id="KW-1133">Transmembrane helix</keyword>
<dbReference type="Proteomes" id="UP000276506">
    <property type="component" value="Unassembled WGS sequence"/>
</dbReference>
<feature type="transmembrane region" description="Helical" evidence="1">
    <location>
        <begin position="173"/>
        <end position="192"/>
    </location>
</feature>
<keyword evidence="1" id="KW-0812">Transmembrane</keyword>
<keyword evidence="1" id="KW-0472">Membrane</keyword>
<evidence type="ECO:0000313" key="2">
    <source>
        <dbReference type="EMBL" id="RRV04683.1"/>
    </source>
</evidence>
<evidence type="ECO:0000256" key="1">
    <source>
        <dbReference type="SAM" id="Phobius"/>
    </source>
</evidence>
<dbReference type="AlphaFoldDB" id="A0A427DMF0"/>
<accession>A0A427DMF0</accession>
<reference evidence="2 3" key="1">
    <citation type="submission" date="2018-10" db="EMBL/GenBank/DDBJ databases">
        <title>Transmission dynamics of multidrug resistant bacteria on intensive care unit surfaces.</title>
        <authorList>
            <person name="D'Souza A.W."/>
            <person name="Potter R.F."/>
            <person name="Wallace M."/>
            <person name="Shupe A."/>
            <person name="Patel S."/>
            <person name="Sun S."/>
            <person name="Gul D."/>
            <person name="Kwon J.H."/>
            <person name="Andleeb S."/>
            <person name="Burnham C.-A.D."/>
            <person name="Dantas G."/>
        </authorList>
    </citation>
    <scope>NUCLEOTIDE SEQUENCE [LARGE SCALE GENOMIC DNA]</scope>
    <source>
        <strain evidence="2 3">PX_177</strain>
    </source>
</reference>